<feature type="transmembrane region" description="Helical" evidence="1">
    <location>
        <begin position="465"/>
        <end position="488"/>
    </location>
</feature>
<feature type="transmembrane region" description="Helical" evidence="1">
    <location>
        <begin position="34"/>
        <end position="54"/>
    </location>
</feature>
<keyword evidence="1" id="KW-1133">Transmembrane helix</keyword>
<dbReference type="OrthoDB" id="359531at2"/>
<name>G8QRA8_SPHPG</name>
<feature type="transmembrane region" description="Helical" evidence="1">
    <location>
        <begin position="105"/>
        <end position="129"/>
    </location>
</feature>
<reference evidence="3 4" key="1">
    <citation type="submission" date="2011-11" db="EMBL/GenBank/DDBJ databases">
        <title>Complete sequence of Spirochaeta sp. grapes.</title>
        <authorList>
            <consortium name="US DOE Joint Genome Institute"/>
            <person name="Lucas S."/>
            <person name="Han J."/>
            <person name="Lapidus A."/>
            <person name="Cheng J.-F."/>
            <person name="Goodwin L."/>
            <person name="Pitluck S."/>
            <person name="Peters L."/>
            <person name="Ovchinnikova G."/>
            <person name="Munk A.C."/>
            <person name="Detter J.C."/>
            <person name="Han C."/>
            <person name="Tapia R."/>
            <person name="Land M."/>
            <person name="Hauser L."/>
            <person name="Kyrpides N."/>
            <person name="Ivanova N."/>
            <person name="Pagani I."/>
            <person name="Ritalahtilisa K."/>
            <person name="Loeffler F."/>
            <person name="Woyke T."/>
        </authorList>
    </citation>
    <scope>NUCLEOTIDE SEQUENCE [LARGE SCALE GENOMIC DNA]</scope>
    <source>
        <strain evidence="4">ATCC BAA-1885 / DSM 22778 / Grapes</strain>
    </source>
</reference>
<dbReference type="InterPro" id="IPR002823">
    <property type="entry name" value="DUF112_TM"/>
</dbReference>
<feature type="transmembrane region" description="Helical" evidence="1">
    <location>
        <begin position="314"/>
        <end position="337"/>
    </location>
</feature>
<dbReference type="HOGENOM" id="CLU_022936_2_0_12"/>
<keyword evidence="4" id="KW-1185">Reference proteome</keyword>
<feature type="transmembrane region" description="Helical" evidence="1">
    <location>
        <begin position="250"/>
        <end position="270"/>
    </location>
</feature>
<keyword evidence="1" id="KW-0812">Transmembrane</keyword>
<dbReference type="PANTHER" id="PTHR35342:SF5">
    <property type="entry name" value="TRICARBOXYLIC TRANSPORT PROTEIN"/>
    <property type="match status" value="1"/>
</dbReference>
<feature type="transmembrane region" description="Helical" evidence="1">
    <location>
        <begin position="193"/>
        <end position="216"/>
    </location>
</feature>
<dbReference type="STRING" id="158190.SpiGrapes_0935"/>
<dbReference type="PANTHER" id="PTHR35342">
    <property type="entry name" value="TRICARBOXYLIC TRANSPORT PROTEIN"/>
    <property type="match status" value="1"/>
</dbReference>
<evidence type="ECO:0000313" key="3">
    <source>
        <dbReference type="EMBL" id="AEV28761.1"/>
    </source>
</evidence>
<accession>G8QRA8</accession>
<feature type="transmembrane region" description="Helical" evidence="1">
    <location>
        <begin position="390"/>
        <end position="408"/>
    </location>
</feature>
<dbReference type="AlphaFoldDB" id="G8QRA8"/>
<organism evidence="3 4">
    <name type="scientific">Sphaerochaeta pleomorpha (strain ATCC BAA-1885 / DSM 22778 / Grapes)</name>
    <dbReference type="NCBI Taxonomy" id="158190"/>
    <lineage>
        <taxon>Bacteria</taxon>
        <taxon>Pseudomonadati</taxon>
        <taxon>Spirochaetota</taxon>
        <taxon>Spirochaetia</taxon>
        <taxon>Spirochaetales</taxon>
        <taxon>Sphaerochaetaceae</taxon>
        <taxon>Sphaerochaeta</taxon>
    </lineage>
</organism>
<dbReference type="KEGG" id="sgp:SpiGrapes_0935"/>
<feature type="transmembrane region" description="Helical" evidence="1">
    <location>
        <begin position="358"/>
        <end position="378"/>
    </location>
</feature>
<protein>
    <recommendedName>
        <fullName evidence="2">DUF112 domain-containing protein</fullName>
    </recommendedName>
</protein>
<feature type="transmembrane region" description="Helical" evidence="1">
    <location>
        <begin position="60"/>
        <end position="84"/>
    </location>
</feature>
<dbReference type="Pfam" id="PF01970">
    <property type="entry name" value="TctA"/>
    <property type="match status" value="1"/>
</dbReference>
<feature type="domain" description="DUF112" evidence="2">
    <location>
        <begin position="20"/>
        <end position="438"/>
    </location>
</feature>
<evidence type="ECO:0000313" key="4">
    <source>
        <dbReference type="Proteomes" id="UP000005632"/>
    </source>
</evidence>
<feature type="transmembrane region" description="Helical" evidence="1">
    <location>
        <begin position="141"/>
        <end position="162"/>
    </location>
</feature>
<evidence type="ECO:0000259" key="2">
    <source>
        <dbReference type="Pfam" id="PF01970"/>
    </source>
</evidence>
<feature type="transmembrane region" description="Helical" evidence="1">
    <location>
        <begin position="415"/>
        <end position="445"/>
    </location>
</feature>
<dbReference type="EMBL" id="CP003155">
    <property type="protein sequence ID" value="AEV28761.1"/>
    <property type="molecule type" value="Genomic_DNA"/>
</dbReference>
<dbReference type="eggNOG" id="COG3333">
    <property type="taxonomic scope" value="Bacteria"/>
</dbReference>
<sequence length="496" mass="52343">MALQYLGQALMIVLTPLNMLVLVLSVGSGLVMGMLPGLSATMAIALLTGLTYNFPTQSALIALIGVYVGSISGGCQSAILLNIPGTPASAATALDGFPMAKRGEGGLAIFLATSASCLGTLISVVFVLTLTPLLTSLALKFASWEFFLLSIFGILICGAITAQGNALKGWISGVLGLLVAMVGLDTVDTFARFSYGNVNLMSGIQLIPVMIGLFGFPEIVKGFKNQEGEEVLQLSKFHVREGLKRIVKNFGAIFRSSVIGVCVGIIPGVGEDVGGWLSYWASKTKSKDPESFGKGNDQGIISAEAGNNACVGGAIIPILSLAVPGSAPAAVLLAAFLMHGYRPGPLLMTESPSFVYNISIYLIAASLFMWIIAMGLSKVTVKVLGVNKKILMPIIFTLCVIGSYLINYTMFDIKVMFMFGLVGLALSSFDFPVAPFLLGVILGPMADSNLRRALRLSDGSFAPMFGRPICVFFLVIIVFMVLGQTGLLKKFKKAKV</sequence>
<gene>
    <name evidence="3" type="ordered locus">SpiGrapes_0935</name>
</gene>
<feature type="transmembrane region" description="Helical" evidence="1">
    <location>
        <begin position="169"/>
        <end position="187"/>
    </location>
</feature>
<feature type="transmembrane region" description="Helical" evidence="1">
    <location>
        <begin position="6"/>
        <end position="27"/>
    </location>
</feature>
<dbReference type="RefSeq" id="WP_014269610.1">
    <property type="nucleotide sequence ID" value="NC_016633.1"/>
</dbReference>
<keyword evidence="1" id="KW-0472">Membrane</keyword>
<dbReference type="Proteomes" id="UP000005632">
    <property type="component" value="Chromosome"/>
</dbReference>
<proteinExistence type="predicted"/>
<evidence type="ECO:0000256" key="1">
    <source>
        <dbReference type="SAM" id="Phobius"/>
    </source>
</evidence>